<dbReference type="Proteomes" id="UP000472265">
    <property type="component" value="Chromosome 6"/>
</dbReference>
<feature type="domain" description="Peptidase S1" evidence="10">
    <location>
        <begin position="432"/>
        <end position="582"/>
    </location>
</feature>
<feature type="disulfide bond" evidence="8">
    <location>
        <begin position="273"/>
        <end position="312"/>
    </location>
</feature>
<evidence type="ECO:0000313" key="11">
    <source>
        <dbReference type="Ensembl" id="ENSSAUP00010036020.1"/>
    </source>
</evidence>
<keyword evidence="2" id="KW-0964">Secreted</keyword>
<dbReference type="InterPro" id="IPR050759">
    <property type="entry name" value="Serine_protease_kringle"/>
</dbReference>
<evidence type="ECO:0000256" key="1">
    <source>
        <dbReference type="ARBA" id="ARBA00004613"/>
    </source>
</evidence>
<dbReference type="Pfam" id="PF00051">
    <property type="entry name" value="Kringle"/>
    <property type="match status" value="4"/>
</dbReference>
<proteinExistence type="inferred from homology"/>
<accession>A0A671WAR0</accession>
<dbReference type="InterPro" id="IPR013806">
    <property type="entry name" value="Kringle-like"/>
</dbReference>
<dbReference type="SUPFAM" id="SSF50494">
    <property type="entry name" value="Trypsin-like serine proteases"/>
    <property type="match status" value="1"/>
</dbReference>
<evidence type="ECO:0000259" key="10">
    <source>
        <dbReference type="PROSITE" id="PS50240"/>
    </source>
</evidence>
<dbReference type="GO" id="GO:0005102">
    <property type="term" value="F:signaling receptor binding"/>
    <property type="evidence" value="ECO:0007669"/>
    <property type="project" value="TreeGrafter"/>
</dbReference>
<dbReference type="InterPro" id="IPR000001">
    <property type="entry name" value="Kringle"/>
</dbReference>
<feature type="disulfide bond" evidence="8">
    <location>
        <begin position="158"/>
        <end position="235"/>
    </location>
</feature>
<dbReference type="PIRSF" id="PIRSF001152">
    <property type="entry name" value="HGF_MST1"/>
    <property type="match status" value="1"/>
</dbReference>
<dbReference type="PROSITE" id="PS00021">
    <property type="entry name" value="KRINGLE_1"/>
    <property type="match status" value="3"/>
</dbReference>
<dbReference type="GO" id="GO:0005615">
    <property type="term" value="C:extracellular space"/>
    <property type="evidence" value="ECO:0007669"/>
    <property type="project" value="TreeGrafter"/>
</dbReference>
<reference evidence="11" key="2">
    <citation type="submission" date="2025-08" db="UniProtKB">
        <authorList>
            <consortium name="Ensembl"/>
        </authorList>
    </citation>
    <scope>IDENTIFICATION</scope>
</reference>
<dbReference type="GO" id="GO:0004252">
    <property type="term" value="F:serine-type endopeptidase activity"/>
    <property type="evidence" value="ECO:0007669"/>
    <property type="project" value="InterPro"/>
</dbReference>
<comment type="caution">
    <text evidence="8">Lacks conserved residue(s) required for the propagation of feature annotation.</text>
</comment>
<dbReference type="Pfam" id="PF00089">
    <property type="entry name" value="Trypsin"/>
    <property type="match status" value="2"/>
</dbReference>
<dbReference type="SUPFAM" id="SSF57440">
    <property type="entry name" value="Kringle-like"/>
    <property type="match status" value="4"/>
</dbReference>
<sequence length="584" mass="68149">ILTTTIIILVRIINYYLIYNYHCIYLNTDFCIRTFKLTVQVSSGYCLALAEINVMYWYWSCLNGCFFYYYKVYVRKCIVGKGEDYRGKVFTTRSGLTCQQWWSKFPHDHRWIPTATNGLELNYCRNPDGDRIGPWCYTTDPERRYESCNIPQCKDEVCITCNGEDYRGQVDHTVSGRECQRWDQQYPHQHIYQPEKYPDKSLDDNYCRNPDASPVPWCYTTDTEMERENCEISKCTEVRVEKRQRSSFTTNCFRGRGEDYRGKVNETTSGIPCQRWDAQEPHEHPFYPNTYECKGLEENYCRNPDGSEAPWCFTSVPEMRTALCLQIKRCADDIEAEDCYHENGRNYRGMVRKTRKGITCQKWNVNTPHRTKINPWTHPEANLTENYCRNPDGDQHGPWCYTTDPKTEFDYCAIKHECGKREDRIPRTRLRIVNGIPGNSPWTVSLRDRKGNHFCGGSLVNPRWVISTKQCFSSCYVDLPGYSAMMGTLFRDPQEGEPGVQTIPLTKIVCGPSESQLVMLQLEYVVPVCLQRDYGGPLACQNRDCWVLEGVIIPMRRCGHPGQPNIFIRVSVYVDWIKKVMEMA</sequence>
<dbReference type="GeneTree" id="ENSGT00940000159461"/>
<protein>
    <submittedName>
        <fullName evidence="11">Macrophage stimulating 1</fullName>
    </submittedName>
</protein>
<keyword evidence="7" id="KW-0721">Serine protease homolog</keyword>
<dbReference type="CDD" id="cd00108">
    <property type="entry name" value="KR"/>
    <property type="match status" value="4"/>
</dbReference>
<evidence type="ECO:0000256" key="8">
    <source>
        <dbReference type="PROSITE-ProRule" id="PRU00121"/>
    </source>
</evidence>
<dbReference type="GO" id="GO:0006508">
    <property type="term" value="P:proteolysis"/>
    <property type="evidence" value="ECO:0007669"/>
    <property type="project" value="InterPro"/>
</dbReference>
<dbReference type="InterPro" id="IPR038178">
    <property type="entry name" value="Kringle_sf"/>
</dbReference>
<evidence type="ECO:0000256" key="6">
    <source>
        <dbReference type="ARBA" id="ARBA00023157"/>
    </source>
</evidence>
<feature type="disulfide bond" evidence="8">
    <location>
        <begin position="301"/>
        <end position="324"/>
    </location>
</feature>
<feature type="domain" description="Kringle" evidence="9">
    <location>
        <begin position="251"/>
        <end position="330"/>
    </location>
</feature>
<organism evidence="11 12">
    <name type="scientific">Sparus aurata</name>
    <name type="common">Gilthead sea bream</name>
    <dbReference type="NCBI Taxonomy" id="8175"/>
    <lineage>
        <taxon>Eukaryota</taxon>
        <taxon>Metazoa</taxon>
        <taxon>Chordata</taxon>
        <taxon>Craniata</taxon>
        <taxon>Vertebrata</taxon>
        <taxon>Euteleostomi</taxon>
        <taxon>Actinopterygii</taxon>
        <taxon>Neopterygii</taxon>
        <taxon>Teleostei</taxon>
        <taxon>Neoteleostei</taxon>
        <taxon>Acanthomorphata</taxon>
        <taxon>Eupercaria</taxon>
        <taxon>Spariformes</taxon>
        <taxon>Sparidae</taxon>
        <taxon>Sparus</taxon>
    </lineage>
</organism>
<dbReference type="PRINTS" id="PR00018">
    <property type="entry name" value="KRINGLE"/>
</dbReference>
<dbReference type="PANTHER" id="PTHR24261:SF12">
    <property type="entry name" value="HEPATOCYTE GROWTH FACTOR-LIKE PROTEIN-RELATED"/>
    <property type="match status" value="1"/>
</dbReference>
<comment type="subcellular location">
    <subcellularLocation>
        <location evidence="1">Secreted</location>
    </subcellularLocation>
</comment>
<dbReference type="InterPro" id="IPR009003">
    <property type="entry name" value="Peptidase_S1_PA"/>
</dbReference>
<gene>
    <name evidence="11" type="primary">MST1</name>
    <name evidence="11" type="synonym">mst1</name>
</gene>
<dbReference type="FunFam" id="2.40.20.10:FF:000002">
    <property type="entry name" value="Hepatocyte growth factor"/>
    <property type="match status" value="2"/>
</dbReference>
<feature type="disulfide bond" evidence="8">
    <location>
        <begin position="207"/>
        <end position="230"/>
    </location>
</feature>
<dbReference type="Ensembl" id="ENSSAUT00010037937.1">
    <property type="protein sequence ID" value="ENSSAUP00010036020.1"/>
    <property type="gene ID" value="ENSSAUG00010014976.1"/>
</dbReference>
<evidence type="ECO:0000256" key="5">
    <source>
        <dbReference type="ARBA" id="ARBA00022737"/>
    </source>
</evidence>
<feature type="domain" description="Kringle" evidence="9">
    <location>
        <begin position="76"/>
        <end position="153"/>
    </location>
</feature>
<keyword evidence="4" id="KW-0732">Signal</keyword>
<evidence type="ECO:0000256" key="7">
    <source>
        <dbReference type="PIRNR" id="PIRNR001152"/>
    </source>
</evidence>
<dbReference type="AlphaFoldDB" id="A0A671WAR0"/>
<reference evidence="11" key="1">
    <citation type="submission" date="2021-04" db="EMBL/GenBank/DDBJ databases">
        <authorList>
            <consortium name="Wellcome Sanger Institute Data Sharing"/>
        </authorList>
    </citation>
    <scope>NUCLEOTIDE SEQUENCE [LARGE SCALE GENOMIC DNA]</scope>
</reference>
<dbReference type="PANTHER" id="PTHR24261">
    <property type="entry name" value="PLASMINOGEN-RELATED"/>
    <property type="match status" value="1"/>
</dbReference>
<keyword evidence="5" id="KW-0677">Repeat</keyword>
<dbReference type="FunFam" id="2.40.20.10:FF:000009">
    <property type="entry name" value="Hepatocyte growth factor-like 1"/>
    <property type="match status" value="1"/>
</dbReference>
<dbReference type="InterPro" id="IPR024174">
    <property type="entry name" value="HGF/MST1"/>
</dbReference>
<dbReference type="InterPro" id="IPR001254">
    <property type="entry name" value="Trypsin_dom"/>
</dbReference>
<evidence type="ECO:0000256" key="2">
    <source>
        <dbReference type="ARBA" id="ARBA00022525"/>
    </source>
</evidence>
<feature type="domain" description="Kringle" evidence="9">
    <location>
        <begin position="157"/>
        <end position="235"/>
    </location>
</feature>
<comment type="similarity">
    <text evidence="7">Belongs to the peptidase S1 family. Plasminogen subfamily.</text>
</comment>
<evidence type="ECO:0000256" key="3">
    <source>
        <dbReference type="ARBA" id="ARBA00022572"/>
    </source>
</evidence>
<dbReference type="SMART" id="SM00020">
    <property type="entry name" value="Tryp_SPc"/>
    <property type="match status" value="1"/>
</dbReference>
<dbReference type="SMART" id="SM00130">
    <property type="entry name" value="KR"/>
    <property type="match status" value="4"/>
</dbReference>
<dbReference type="Gene3D" id="2.40.20.10">
    <property type="entry name" value="Plasminogen Kringle 4"/>
    <property type="match status" value="4"/>
</dbReference>
<dbReference type="PROSITE" id="PS50240">
    <property type="entry name" value="TRYPSIN_DOM"/>
    <property type="match status" value="1"/>
</dbReference>
<evidence type="ECO:0000313" key="12">
    <source>
        <dbReference type="Proteomes" id="UP000472265"/>
    </source>
</evidence>
<keyword evidence="12" id="KW-1185">Reference proteome</keyword>
<feature type="domain" description="Kringle" evidence="9">
    <location>
        <begin position="338"/>
        <end position="418"/>
    </location>
</feature>
<dbReference type="InterPro" id="IPR043504">
    <property type="entry name" value="Peptidase_S1_PA_chymotrypsin"/>
</dbReference>
<dbReference type="FunFam" id="2.40.20.10:FF:000004">
    <property type="entry name" value="Hepatocyte growth factor"/>
    <property type="match status" value="1"/>
</dbReference>
<dbReference type="PROSITE" id="PS50070">
    <property type="entry name" value="KRINGLE_2"/>
    <property type="match status" value="4"/>
</dbReference>
<evidence type="ECO:0000259" key="9">
    <source>
        <dbReference type="PROSITE" id="PS50070"/>
    </source>
</evidence>
<keyword evidence="3 8" id="KW-0420">Kringle</keyword>
<evidence type="ECO:0000256" key="4">
    <source>
        <dbReference type="ARBA" id="ARBA00022729"/>
    </source>
</evidence>
<dbReference type="Gene3D" id="2.40.10.10">
    <property type="entry name" value="Trypsin-like serine proteases"/>
    <property type="match status" value="2"/>
</dbReference>
<reference evidence="11" key="3">
    <citation type="submission" date="2025-09" db="UniProtKB">
        <authorList>
            <consortium name="Ensembl"/>
        </authorList>
    </citation>
    <scope>IDENTIFICATION</scope>
</reference>
<keyword evidence="6 8" id="KW-1015">Disulfide bond</keyword>
<name>A0A671WAR0_SPAAU</name>
<feature type="disulfide bond" evidence="8">
    <location>
        <begin position="179"/>
        <end position="218"/>
    </location>
</feature>
<dbReference type="InterPro" id="IPR018056">
    <property type="entry name" value="Kringle_CS"/>
</dbReference>